<keyword evidence="4 8" id="KW-0689">Ribosomal protein</keyword>
<dbReference type="Pfam" id="PF00253">
    <property type="entry name" value="Ribosomal_S14"/>
    <property type="match status" value="1"/>
</dbReference>
<comment type="function">
    <text evidence="1 8">Binds 16S rRNA, required for the assembly of 30S particles and may also be responsible for determining the conformation of the 16S rRNA at the A site.</text>
</comment>
<dbReference type="InterPro" id="IPR018271">
    <property type="entry name" value="Ribosomal_uS14_CS"/>
</dbReference>
<dbReference type="SUPFAM" id="SSF57716">
    <property type="entry name" value="Glucocorticoid receptor-like (DNA-binding domain)"/>
    <property type="match status" value="1"/>
</dbReference>
<dbReference type="EMBL" id="JTHE02000003">
    <property type="protein sequence ID" value="NEV66373.1"/>
    <property type="molecule type" value="Genomic_DNA"/>
</dbReference>
<evidence type="ECO:0000313" key="9">
    <source>
        <dbReference type="EMBL" id="NEV66373.1"/>
    </source>
</evidence>
<protein>
    <recommendedName>
        <fullName evidence="6 8">Small ribosomal subunit protein uS14</fullName>
    </recommendedName>
</protein>
<dbReference type="AlphaFoldDB" id="A0A0C1V3I5"/>
<dbReference type="InterPro" id="IPR023036">
    <property type="entry name" value="Ribosomal_uS14_bac/plastid"/>
</dbReference>
<dbReference type="Gene3D" id="1.10.287.1480">
    <property type="match status" value="1"/>
</dbReference>
<evidence type="ECO:0000256" key="5">
    <source>
        <dbReference type="ARBA" id="ARBA00023274"/>
    </source>
</evidence>
<dbReference type="GO" id="GO:0003735">
    <property type="term" value="F:structural constituent of ribosome"/>
    <property type="evidence" value="ECO:0007669"/>
    <property type="project" value="InterPro"/>
</dbReference>
<gene>
    <name evidence="8 9" type="primary">rpsN</name>
    <name evidence="8" type="synonym">rps14</name>
    <name evidence="9" type="ORF">QQ91_004510</name>
</gene>
<organism evidence="9">
    <name type="scientific">Lyngbya confervoides BDU141951</name>
    <dbReference type="NCBI Taxonomy" id="1574623"/>
    <lineage>
        <taxon>Bacteria</taxon>
        <taxon>Bacillati</taxon>
        <taxon>Cyanobacteriota</taxon>
        <taxon>Cyanophyceae</taxon>
        <taxon>Oscillatoriophycideae</taxon>
        <taxon>Oscillatoriales</taxon>
        <taxon>Microcoleaceae</taxon>
        <taxon>Lyngbya</taxon>
    </lineage>
</organism>
<evidence type="ECO:0000256" key="3">
    <source>
        <dbReference type="ARBA" id="ARBA00022730"/>
    </source>
</evidence>
<keyword evidence="8" id="KW-0694">RNA-binding</keyword>
<evidence type="ECO:0000256" key="7">
    <source>
        <dbReference type="ARBA" id="ARBA00047110"/>
    </source>
</evidence>
<dbReference type="PANTHER" id="PTHR19836:SF19">
    <property type="entry name" value="SMALL RIBOSOMAL SUBUNIT PROTEIN US14M"/>
    <property type="match status" value="1"/>
</dbReference>
<dbReference type="NCBIfam" id="NF006477">
    <property type="entry name" value="PRK08881.1"/>
    <property type="match status" value="1"/>
</dbReference>
<dbReference type="GO" id="GO:0005737">
    <property type="term" value="C:cytoplasm"/>
    <property type="evidence" value="ECO:0007669"/>
    <property type="project" value="UniProtKB-ARBA"/>
</dbReference>
<evidence type="ECO:0000256" key="4">
    <source>
        <dbReference type="ARBA" id="ARBA00022980"/>
    </source>
</evidence>
<reference evidence="9" key="2">
    <citation type="journal article" date="2015" name="Genome Announc.">
        <title>Draft Genome Sequence of Filamentous Marine Cyanobacterium Lyngbya confervoides Strain BDU141951.</title>
        <authorList>
            <person name="Chandrababunaidu M.M."/>
            <person name="Sen D."/>
            <person name="Tripathy S."/>
        </authorList>
    </citation>
    <scope>NUCLEOTIDE SEQUENCE</scope>
    <source>
        <strain evidence="9">BDU141951</strain>
    </source>
</reference>
<dbReference type="PANTHER" id="PTHR19836">
    <property type="entry name" value="30S RIBOSOMAL PROTEIN S14"/>
    <property type="match status" value="1"/>
</dbReference>
<dbReference type="FunFam" id="1.10.287.1480:FF:000001">
    <property type="entry name" value="30S ribosomal protein S14"/>
    <property type="match status" value="1"/>
</dbReference>
<keyword evidence="3 8" id="KW-0699">rRNA-binding</keyword>
<reference evidence="9" key="1">
    <citation type="submission" date="2014-11" db="EMBL/GenBank/DDBJ databases">
        <authorList>
            <person name="Malar M.C."/>
            <person name="Sen D."/>
            <person name="Tripathy S."/>
        </authorList>
    </citation>
    <scope>NUCLEOTIDE SEQUENCE</scope>
    <source>
        <strain evidence="9">BDU141951</strain>
    </source>
</reference>
<evidence type="ECO:0000256" key="2">
    <source>
        <dbReference type="ARBA" id="ARBA00009083"/>
    </source>
</evidence>
<dbReference type="HAMAP" id="MF_00537">
    <property type="entry name" value="Ribosomal_uS14_1"/>
    <property type="match status" value="1"/>
</dbReference>
<reference evidence="9" key="3">
    <citation type="submission" date="2020-02" db="EMBL/GenBank/DDBJ databases">
        <authorList>
            <person name="Sarangi A.N."/>
            <person name="Ghosh S."/>
            <person name="Mukherjee M."/>
            <person name="Tripathy S."/>
        </authorList>
    </citation>
    <scope>NUCLEOTIDE SEQUENCE</scope>
    <source>
        <strain evidence="9">BDU141951</strain>
    </source>
</reference>
<dbReference type="GO" id="GO:0019843">
    <property type="term" value="F:rRNA binding"/>
    <property type="evidence" value="ECO:0007669"/>
    <property type="project" value="UniProtKB-UniRule"/>
</dbReference>
<name>A0A0C1V3I5_9CYAN</name>
<accession>A0A0C1V3I5</accession>
<comment type="subunit">
    <text evidence="7 8">Part of the 30S ribosomal subunit. Contacts proteins S3 and S10.</text>
</comment>
<evidence type="ECO:0000256" key="6">
    <source>
        <dbReference type="ARBA" id="ARBA00035167"/>
    </source>
</evidence>
<dbReference type="PROSITE" id="PS00527">
    <property type="entry name" value="RIBOSOMAL_S14"/>
    <property type="match status" value="1"/>
</dbReference>
<proteinExistence type="inferred from homology"/>
<evidence type="ECO:0000256" key="8">
    <source>
        <dbReference type="HAMAP-Rule" id="MF_00537"/>
    </source>
</evidence>
<keyword evidence="5 8" id="KW-0687">Ribonucleoprotein</keyword>
<comment type="caution">
    <text evidence="9">The sequence shown here is derived from an EMBL/GenBank/DDBJ whole genome shotgun (WGS) entry which is preliminary data.</text>
</comment>
<evidence type="ECO:0000256" key="1">
    <source>
        <dbReference type="ARBA" id="ARBA00003686"/>
    </source>
</evidence>
<dbReference type="GO" id="GO:0015935">
    <property type="term" value="C:small ribosomal subunit"/>
    <property type="evidence" value="ECO:0007669"/>
    <property type="project" value="TreeGrafter"/>
</dbReference>
<sequence>MAKKSMVARERKREKLVAKYAEKRAALMEEFEQAEGPGAKFAVHRKIQQLPRASSRTRLRNRCWKTGRPRGYYRDFGLCRNQLREMAHQGLLPGVVKSSW</sequence>
<dbReference type="GO" id="GO:0006412">
    <property type="term" value="P:translation"/>
    <property type="evidence" value="ECO:0007669"/>
    <property type="project" value="UniProtKB-UniRule"/>
</dbReference>
<dbReference type="InterPro" id="IPR001209">
    <property type="entry name" value="Ribosomal_uS14"/>
</dbReference>
<comment type="similarity">
    <text evidence="2 8">Belongs to the universal ribosomal protein uS14 family.</text>
</comment>